<dbReference type="Proteomes" id="UP000807504">
    <property type="component" value="Unassembled WGS sequence"/>
</dbReference>
<organism evidence="1 2">
    <name type="scientific">Argiope bruennichi</name>
    <name type="common">Wasp spider</name>
    <name type="synonym">Aranea bruennichi</name>
    <dbReference type="NCBI Taxonomy" id="94029"/>
    <lineage>
        <taxon>Eukaryota</taxon>
        <taxon>Metazoa</taxon>
        <taxon>Ecdysozoa</taxon>
        <taxon>Arthropoda</taxon>
        <taxon>Chelicerata</taxon>
        <taxon>Arachnida</taxon>
        <taxon>Araneae</taxon>
        <taxon>Araneomorphae</taxon>
        <taxon>Entelegynae</taxon>
        <taxon>Araneoidea</taxon>
        <taxon>Araneidae</taxon>
        <taxon>Argiope</taxon>
    </lineage>
</organism>
<evidence type="ECO:0000313" key="2">
    <source>
        <dbReference type="Proteomes" id="UP000807504"/>
    </source>
</evidence>
<proteinExistence type="predicted"/>
<keyword evidence="2" id="KW-1185">Reference proteome</keyword>
<name>A0A8T0F906_ARGBR</name>
<evidence type="ECO:0000313" key="1">
    <source>
        <dbReference type="EMBL" id="KAF8787697.1"/>
    </source>
</evidence>
<dbReference type="AlphaFoldDB" id="A0A8T0F906"/>
<reference evidence="1" key="2">
    <citation type="submission" date="2020-06" db="EMBL/GenBank/DDBJ databases">
        <authorList>
            <person name="Sheffer M."/>
        </authorList>
    </citation>
    <scope>NUCLEOTIDE SEQUENCE</scope>
</reference>
<protein>
    <submittedName>
        <fullName evidence="1">Uncharacterized protein</fullName>
    </submittedName>
</protein>
<accession>A0A8T0F906</accession>
<dbReference type="EMBL" id="JABXBU010000015">
    <property type="protein sequence ID" value="KAF8787697.1"/>
    <property type="molecule type" value="Genomic_DNA"/>
</dbReference>
<sequence length="71" mass="8025">MVIREQVLEIRALRKHSFLPPYPVHEMAKVVCLEKIALSSQKANESSIPAQITYAETAAYLIPAERVPKIH</sequence>
<reference evidence="1" key="1">
    <citation type="journal article" date="2020" name="bioRxiv">
        <title>Chromosome-level reference genome of the European wasp spider Argiope bruennichi: a resource for studies on range expansion and evolutionary adaptation.</title>
        <authorList>
            <person name="Sheffer M.M."/>
            <person name="Hoppe A."/>
            <person name="Krehenwinkel H."/>
            <person name="Uhl G."/>
            <person name="Kuss A.W."/>
            <person name="Jensen L."/>
            <person name="Jensen C."/>
            <person name="Gillespie R.G."/>
            <person name="Hoff K.J."/>
            <person name="Prost S."/>
        </authorList>
    </citation>
    <scope>NUCLEOTIDE SEQUENCE</scope>
</reference>
<comment type="caution">
    <text evidence="1">The sequence shown here is derived from an EMBL/GenBank/DDBJ whole genome shotgun (WGS) entry which is preliminary data.</text>
</comment>
<gene>
    <name evidence="1" type="ORF">HNY73_009268</name>
</gene>